<dbReference type="Gene3D" id="3.20.20.80">
    <property type="entry name" value="Glycosidases"/>
    <property type="match status" value="1"/>
</dbReference>
<gene>
    <name evidence="3" type="ORF">CL6EHI_023360</name>
</gene>
<evidence type="ECO:0000313" key="4">
    <source>
        <dbReference type="Proteomes" id="UP000078387"/>
    </source>
</evidence>
<accession>A0A5K1V199</accession>
<sequence length="496" mass="56690">MLGLLCLMLSALSYAKYPVVYEISTRPWLYELTQKYGKSITKLRDIPLEEFDRLKSKGIDYVWMMGVWQLGEYGLNLDRSNADNYKSVLPDLTEDDIIGSPYAITEYVCNPEIGSDDDIAWLKSQLNAKGLKLMLDFVPNHSACDAPTVNEHSEYYVKAAQASSYDPKYYLPNGVAHGKDPYFDPWPDTAQWNYFEPKTRKFMTENLKKVVSLSDGVRCDMAHLDLNDVFSKVWENELTANGYSTPSTEFWTEAIAEAKKVNPNVIFMAEVYEEWQMTKLQECGFDYYYDKPFLDKCMAGVSEIQNYAHYKTLEFFDHGAHFVENHDENRAVQNMGSVPRANAAGALAATLPGLIFFNHGQFDGLKNKLDVHLRRSASEPKSPVAQQFYNKLTSILKDDAFKTKNFYYVYNVNGDNAWRYAAWIRKATNSYLVVVNYSDAYSCANVPIYDINGSGNVKVKEMMTNIEYTRDAATLKSTGLTVCMNGYDVQIFQYNY</sequence>
<comment type="caution">
    <text evidence="3">The sequence shown here is derived from an EMBL/GenBank/DDBJ whole genome shotgun (WGS) entry which is preliminary data.</text>
</comment>
<feature type="chain" id="PRO_5023944713" evidence="1">
    <location>
        <begin position="16"/>
        <end position="496"/>
    </location>
</feature>
<dbReference type="Proteomes" id="UP000078387">
    <property type="component" value="Unassembled WGS sequence"/>
</dbReference>
<dbReference type="VEuPathDB" id="AmoebaDB:EHI5A_014720"/>
<feature type="domain" description="Glycosyl hydrolase family 13 catalytic" evidence="2">
    <location>
        <begin position="24"/>
        <end position="396"/>
    </location>
</feature>
<dbReference type="GO" id="GO:0005975">
    <property type="term" value="P:carbohydrate metabolic process"/>
    <property type="evidence" value="ECO:0007669"/>
    <property type="project" value="InterPro"/>
</dbReference>
<dbReference type="VEuPathDB" id="AmoebaDB:KM1_006560"/>
<dbReference type="InterPro" id="IPR017853">
    <property type="entry name" value="GH"/>
</dbReference>
<dbReference type="CDD" id="cd11347">
    <property type="entry name" value="AmyAc_1"/>
    <property type="match status" value="1"/>
</dbReference>
<dbReference type="SUPFAM" id="SSF51445">
    <property type="entry name" value="(Trans)glycosidases"/>
    <property type="match status" value="1"/>
</dbReference>
<dbReference type="InterPro" id="IPR006047">
    <property type="entry name" value="GH13_cat_dom"/>
</dbReference>
<feature type="signal peptide" evidence="1">
    <location>
        <begin position="1"/>
        <end position="15"/>
    </location>
</feature>
<dbReference type="VEuPathDB" id="AmoebaDB:EHI8A_002820"/>
<reference evidence="3 4" key="1">
    <citation type="submission" date="2016-05" db="EMBL/GenBank/DDBJ databases">
        <title>First whole genome sequencing of Entamoeba histolytica HM1:IMSS-clone-6.</title>
        <authorList>
            <person name="Mukherjee Avik.K."/>
            <person name="Izumyama S."/>
            <person name="Nakada-Tsukui K."/>
            <person name="Nozaki T."/>
        </authorList>
    </citation>
    <scope>NUCLEOTIDE SEQUENCE [LARGE SCALE GENOMIC DNA]</scope>
    <source>
        <strain evidence="3 4">HM1:IMSS clone 6</strain>
    </source>
</reference>
<protein>
    <submittedName>
        <fullName evidence="3">Alpha-amylase family protein</fullName>
    </submittedName>
</protein>
<evidence type="ECO:0000313" key="3">
    <source>
        <dbReference type="EMBL" id="GAT92347.1"/>
    </source>
</evidence>
<dbReference type="SMART" id="SM00642">
    <property type="entry name" value="Aamy"/>
    <property type="match status" value="1"/>
</dbReference>
<evidence type="ECO:0000259" key="2">
    <source>
        <dbReference type="SMART" id="SM00642"/>
    </source>
</evidence>
<name>A0A5K1V199_ENTHI</name>
<dbReference type="PANTHER" id="PTHR47786">
    <property type="entry name" value="ALPHA-1,4-GLUCAN:MALTOSE-1-PHOSPHATE MALTOSYLTRANSFERASE"/>
    <property type="match status" value="1"/>
</dbReference>
<dbReference type="AlphaFoldDB" id="A0A5K1V199"/>
<keyword evidence="1" id="KW-0732">Signal</keyword>
<dbReference type="PANTHER" id="PTHR47786:SF2">
    <property type="entry name" value="GLYCOSYL HYDROLASE FAMILY 13 CATALYTIC DOMAIN-CONTAINING PROTEIN"/>
    <property type="match status" value="1"/>
</dbReference>
<dbReference type="VEuPathDB" id="AmoebaDB:EHI7A_004650"/>
<dbReference type="OMA" id="VYWDLEW"/>
<proteinExistence type="predicted"/>
<dbReference type="EMBL" id="BDEQ01000001">
    <property type="protein sequence ID" value="GAT92347.1"/>
    <property type="molecule type" value="Genomic_DNA"/>
</dbReference>
<organism evidence="3 4">
    <name type="scientific">Entamoeba histolytica</name>
    <dbReference type="NCBI Taxonomy" id="5759"/>
    <lineage>
        <taxon>Eukaryota</taxon>
        <taxon>Amoebozoa</taxon>
        <taxon>Evosea</taxon>
        <taxon>Archamoebae</taxon>
        <taxon>Mastigamoebida</taxon>
        <taxon>Entamoebidae</taxon>
        <taxon>Entamoeba</taxon>
    </lineage>
</organism>
<dbReference type="Pfam" id="PF00128">
    <property type="entry name" value="Alpha-amylase"/>
    <property type="match status" value="1"/>
</dbReference>
<evidence type="ECO:0000256" key="1">
    <source>
        <dbReference type="SAM" id="SignalP"/>
    </source>
</evidence>
<dbReference type="VEuPathDB" id="AmoebaDB:EHI_023360"/>